<dbReference type="PROSITE" id="PS51318">
    <property type="entry name" value="TAT"/>
    <property type="match status" value="1"/>
</dbReference>
<gene>
    <name evidence="3" type="ORF">AAE02nite_24310</name>
</gene>
<dbReference type="GO" id="GO:0005737">
    <property type="term" value="C:cytoplasm"/>
    <property type="evidence" value="ECO:0007669"/>
    <property type="project" value="TreeGrafter"/>
</dbReference>
<protein>
    <recommendedName>
        <fullName evidence="2">Amidohydrolase-related domain-containing protein</fullName>
    </recommendedName>
</protein>
<evidence type="ECO:0000313" key="4">
    <source>
        <dbReference type="Proteomes" id="UP000321532"/>
    </source>
</evidence>
<evidence type="ECO:0000256" key="1">
    <source>
        <dbReference type="ARBA" id="ARBA00023239"/>
    </source>
</evidence>
<sequence length="317" mass="35310">MPNINRRKFLANSALGAAGAMLGHTLAGCTNAGQVKAGVNRFGAEPAGKQAFDIMAEVMKYRKIDAHAHIWDPDSGVPESQIELADKLKIEKLFISAPVTRGLAPPDEIRKANDVILKVVKKYPDRFIGQMTLNPAFPKESLEEIKRCTDQGMVGLKVYTQVKFNSPLFFPIIEKFIDLKMIILMHVGIGKSRIKFDKREPENVSIPEYFVDVAKRYPEGMFQFAHIGGGIDWEDGIKALQDSPNVYVDTSGSNNEANMVDFALKYLGEDRILFGCDNSFYQAVGHVLASNLTEAQKQKLFFGNYNNILKKSGHHVN</sequence>
<name>A0A512AZ27_9BACT</name>
<dbReference type="Proteomes" id="UP000321532">
    <property type="component" value="Unassembled WGS sequence"/>
</dbReference>
<dbReference type="PANTHER" id="PTHR21240:SF28">
    <property type="entry name" value="ISO-OROTATE DECARBOXYLASE (EUROFUNG)"/>
    <property type="match status" value="1"/>
</dbReference>
<dbReference type="InterPro" id="IPR032466">
    <property type="entry name" value="Metal_Hydrolase"/>
</dbReference>
<accession>A0A512AZ27</accession>
<dbReference type="RefSeq" id="WP_246151003.1">
    <property type="nucleotide sequence ID" value="NZ_BJYS01000017.1"/>
</dbReference>
<dbReference type="Pfam" id="PF04909">
    <property type="entry name" value="Amidohydro_2"/>
    <property type="match status" value="1"/>
</dbReference>
<organism evidence="3 4">
    <name type="scientific">Adhaeribacter aerolatus</name>
    <dbReference type="NCBI Taxonomy" id="670289"/>
    <lineage>
        <taxon>Bacteria</taxon>
        <taxon>Pseudomonadati</taxon>
        <taxon>Bacteroidota</taxon>
        <taxon>Cytophagia</taxon>
        <taxon>Cytophagales</taxon>
        <taxon>Hymenobacteraceae</taxon>
        <taxon>Adhaeribacter</taxon>
    </lineage>
</organism>
<feature type="domain" description="Amidohydrolase-related" evidence="2">
    <location>
        <begin position="64"/>
        <end position="277"/>
    </location>
</feature>
<dbReference type="PANTHER" id="PTHR21240">
    <property type="entry name" value="2-AMINO-3-CARBOXYLMUCONATE-6-SEMIALDEHYDE DECARBOXYLASE"/>
    <property type="match status" value="1"/>
</dbReference>
<dbReference type="InterPro" id="IPR032465">
    <property type="entry name" value="ACMSD"/>
</dbReference>
<dbReference type="PROSITE" id="PS51257">
    <property type="entry name" value="PROKAR_LIPOPROTEIN"/>
    <property type="match status" value="1"/>
</dbReference>
<reference evidence="3 4" key="1">
    <citation type="submission" date="2019-07" db="EMBL/GenBank/DDBJ databases">
        <title>Whole genome shotgun sequence of Adhaeribacter aerolatus NBRC 106133.</title>
        <authorList>
            <person name="Hosoyama A."/>
            <person name="Uohara A."/>
            <person name="Ohji S."/>
            <person name="Ichikawa N."/>
        </authorList>
    </citation>
    <scope>NUCLEOTIDE SEQUENCE [LARGE SCALE GENOMIC DNA]</scope>
    <source>
        <strain evidence="3 4">NBRC 106133</strain>
    </source>
</reference>
<dbReference type="EMBL" id="BJYS01000017">
    <property type="protein sequence ID" value="GEO04767.1"/>
    <property type="molecule type" value="Genomic_DNA"/>
</dbReference>
<dbReference type="GO" id="GO:0019748">
    <property type="term" value="P:secondary metabolic process"/>
    <property type="evidence" value="ECO:0007669"/>
    <property type="project" value="TreeGrafter"/>
</dbReference>
<dbReference type="GO" id="GO:0016787">
    <property type="term" value="F:hydrolase activity"/>
    <property type="evidence" value="ECO:0007669"/>
    <property type="project" value="InterPro"/>
</dbReference>
<dbReference type="GO" id="GO:0016831">
    <property type="term" value="F:carboxy-lyase activity"/>
    <property type="evidence" value="ECO:0007669"/>
    <property type="project" value="InterPro"/>
</dbReference>
<evidence type="ECO:0000313" key="3">
    <source>
        <dbReference type="EMBL" id="GEO04767.1"/>
    </source>
</evidence>
<dbReference type="InterPro" id="IPR006311">
    <property type="entry name" value="TAT_signal"/>
</dbReference>
<dbReference type="SUPFAM" id="SSF51556">
    <property type="entry name" value="Metallo-dependent hydrolases"/>
    <property type="match status" value="1"/>
</dbReference>
<dbReference type="InterPro" id="IPR006680">
    <property type="entry name" value="Amidohydro-rel"/>
</dbReference>
<evidence type="ECO:0000259" key="2">
    <source>
        <dbReference type="Pfam" id="PF04909"/>
    </source>
</evidence>
<proteinExistence type="predicted"/>
<comment type="caution">
    <text evidence="3">The sequence shown here is derived from an EMBL/GenBank/DDBJ whole genome shotgun (WGS) entry which is preliminary data.</text>
</comment>
<dbReference type="Gene3D" id="3.20.20.140">
    <property type="entry name" value="Metal-dependent hydrolases"/>
    <property type="match status" value="1"/>
</dbReference>
<keyword evidence="4" id="KW-1185">Reference proteome</keyword>
<dbReference type="AlphaFoldDB" id="A0A512AZ27"/>
<keyword evidence="1" id="KW-0456">Lyase</keyword>